<dbReference type="PANTHER" id="PTHR46022">
    <property type="entry name" value="PROTEIN PATCHED"/>
    <property type="match status" value="1"/>
</dbReference>
<evidence type="ECO:0000259" key="9">
    <source>
        <dbReference type="PROSITE" id="PS50156"/>
    </source>
</evidence>
<name>A0ABQ7SCH6_9ACAR</name>
<feature type="transmembrane region" description="Helical" evidence="8">
    <location>
        <begin position="392"/>
        <end position="413"/>
    </location>
</feature>
<feature type="transmembrane region" description="Helical" evidence="8">
    <location>
        <begin position="1160"/>
        <end position="1182"/>
    </location>
</feature>
<feature type="transmembrane region" description="Helical" evidence="8">
    <location>
        <begin position="1067"/>
        <end position="1084"/>
    </location>
</feature>
<feature type="transmembrane region" description="Helical" evidence="8">
    <location>
        <begin position="1124"/>
        <end position="1148"/>
    </location>
</feature>
<dbReference type="Proteomes" id="UP000825002">
    <property type="component" value="Unassembled WGS sequence"/>
</dbReference>
<sequence>FYITMSQAYNSSSTEHHTFHLVLQRVLYNLGLKCHRNAGKFVFIIAIALMTLCVALKSAKIDTDLELWIEESTRVQRELKYLKKTLGNGYGTTNQVIIQTPNSDKSSSSNILTVKSFMVHLEAMAVATQVSIELFDTQWKLKDLCYSPSVPTFDEHHVDMLLENIIPCAIKTPLDCFWEGAKLLGPDTSATAIPGLGLNFRWTALNPKTLVETARMAQPHAAFRYQHLLDWMQRAGINSGYLHKPCLDPTDPNCPITAPNKQTQTAPDIGAELTGGCYGFATNHMHWHETEIVGGVEKNKTGHIVKANAIQSTIQLMGERDMFEFWQNNQRVQGLDWSKEKAKIVLDTWQQRFRDEFEQFLAQSEPANDYNMRQMTSSSVNDIMKSFSTPDYWQVGFAFVSMVLWTCVTVPALSRDDPLSGDSQKETDIEVDDQPSPSSLSRRLRNKFQTIAVTFVGSLIVVLTIAASLGLSVFLGLSFNAATIQLLPVFTLCIGFHTLITSMHAMAVTQQQQRAQRQKRQQLQQHEQHQLVNITGQFLISSGPGILMTSLVCQIAFVAASIIPIPALRTFCWQVLMFIIVNTVTGLVFIPSLIAFVIRDSSHAEKHRETAVNITYRQNHAVTRNSDHSNISTTQQSSSEHDSHVSMSRMKNDLMNVQVESSVSPTFDISANIYSGGVNTTFTVSSNGGHSSANRSSSRSSIPTIRSPSPHTDLVTPTTDLPPNYEDVDLTMPDVAITDIHSAMLKSNIPTIKSCDFKSAVDKDKGAINQESCSTHSSDKLFLDRLCSSVLYKTVAIIASVIILLISITGVSRVSIGLDLSDVVPRNTSEYRFMIDQQKYFPVFNTFAATKGNFDYPNNQKLLHEYHEAFNRIEMIVNKDSNGALPRFWLSLFRDWLLELQDAFDRDRGNSSITANGWAPEASDESILAFKLIVQTGRLDNPIDKSLVNTARLVDEQGLINPKSFYHCLTAWASNDAFIYSTSEANIVPEPKTWIHDPQDLELKIPKSQPIAYVQTPYLMRMRDTEEMVQAIQETRAIQQKFEHRNLPNFPTGIPFTFWEQFVELDLHVAHAVAVSLLCIFLVLQVITVRISVSLLVTIVSFITVIELYGIMGHVGIRFNANTAVALIFATGISIIYTVQTVTGFLITEGTHSQRIAESMRATALPMLISLLCIMMGALSLMKSQFDYIIKFSQVFSLLILLAAINSFLVLPTLLAIMGPSSLPRYQHRQSPRDHQINRPATKNRISDLANSKQTLAHSGARNNKIKKPKSVPHNYYSKRRSSQRLQSQLSLSTISEESSSYKSSPTDLRMDFSINCYSHKP</sequence>
<dbReference type="PROSITE" id="PS50156">
    <property type="entry name" value="SSD"/>
    <property type="match status" value="1"/>
</dbReference>
<feature type="transmembrane region" description="Helical" evidence="8">
    <location>
        <begin position="1091"/>
        <end position="1112"/>
    </location>
</feature>
<feature type="region of interest" description="Disordered" evidence="7">
    <location>
        <begin position="685"/>
        <end position="722"/>
    </location>
</feature>
<comment type="caution">
    <text evidence="10">The sequence shown here is derived from an EMBL/GenBank/DDBJ whole genome shotgun (WGS) entry which is preliminary data.</text>
</comment>
<evidence type="ECO:0000256" key="3">
    <source>
        <dbReference type="ARBA" id="ARBA00022692"/>
    </source>
</evidence>
<evidence type="ECO:0000256" key="1">
    <source>
        <dbReference type="ARBA" id="ARBA00004141"/>
    </source>
</evidence>
<gene>
    <name evidence="10" type="primary">ptc</name>
    <name evidence="10" type="ORF">GZH46_00298</name>
</gene>
<dbReference type="Pfam" id="PF12349">
    <property type="entry name" value="Sterol-sensing"/>
    <property type="match status" value="1"/>
</dbReference>
<dbReference type="EMBL" id="JAIFTH010000027">
    <property type="protein sequence ID" value="KAG9511138.1"/>
    <property type="molecule type" value="Genomic_DNA"/>
</dbReference>
<proteinExistence type="inferred from homology"/>
<evidence type="ECO:0000313" key="11">
    <source>
        <dbReference type="Proteomes" id="UP000825002"/>
    </source>
</evidence>
<comment type="similarity">
    <text evidence="2">Belongs to the patched family.</text>
</comment>
<feature type="transmembrane region" description="Helical" evidence="8">
    <location>
        <begin position="546"/>
        <end position="567"/>
    </location>
</feature>
<accession>A0ABQ7SCH6</accession>
<feature type="transmembrane region" description="Helical" evidence="8">
    <location>
        <begin position="489"/>
        <end position="509"/>
    </location>
</feature>
<evidence type="ECO:0000256" key="5">
    <source>
        <dbReference type="ARBA" id="ARBA00023136"/>
    </source>
</evidence>
<keyword evidence="4 8" id="KW-1133">Transmembrane helix</keyword>
<dbReference type="Gene3D" id="1.20.1640.10">
    <property type="entry name" value="Multidrug efflux transporter AcrB transmembrane domain"/>
    <property type="match status" value="2"/>
</dbReference>
<organism evidence="10 11">
    <name type="scientific">Fragariocoptes setiger</name>
    <dbReference type="NCBI Taxonomy" id="1670756"/>
    <lineage>
        <taxon>Eukaryota</taxon>
        <taxon>Metazoa</taxon>
        <taxon>Ecdysozoa</taxon>
        <taxon>Arthropoda</taxon>
        <taxon>Chelicerata</taxon>
        <taxon>Arachnida</taxon>
        <taxon>Acari</taxon>
        <taxon>Acariformes</taxon>
        <taxon>Trombidiformes</taxon>
        <taxon>Prostigmata</taxon>
        <taxon>Eupodina</taxon>
        <taxon>Eriophyoidea</taxon>
        <taxon>Phytoptidae</taxon>
        <taxon>Fragariocoptes</taxon>
    </lineage>
</organism>
<feature type="region of interest" description="Disordered" evidence="7">
    <location>
        <begin position="624"/>
        <end position="646"/>
    </location>
</feature>
<feature type="domain" description="SSD" evidence="9">
    <location>
        <begin position="442"/>
        <end position="596"/>
    </location>
</feature>
<feature type="compositionally biased region" description="Polar residues" evidence="7">
    <location>
        <begin position="624"/>
        <end position="636"/>
    </location>
</feature>
<feature type="transmembrane region" description="Helical" evidence="8">
    <location>
        <begin position="451"/>
        <end position="477"/>
    </location>
</feature>
<keyword evidence="6" id="KW-0325">Glycoprotein</keyword>
<reference evidence="10 11" key="1">
    <citation type="submission" date="2020-10" db="EMBL/GenBank/DDBJ databases">
        <authorList>
            <person name="Klimov P.B."/>
            <person name="Dyachkov S.M."/>
            <person name="Chetverikov P.E."/>
        </authorList>
    </citation>
    <scope>NUCLEOTIDE SEQUENCE [LARGE SCALE GENOMIC DNA]</scope>
    <source>
        <strain evidence="10">BMOC 18-1129-001#AD2665</strain>
        <tissue evidence="10">Entire mites</tissue>
    </source>
</reference>
<dbReference type="InterPro" id="IPR053958">
    <property type="entry name" value="HMGCR/SNAP/NPC1-like_SSD"/>
</dbReference>
<evidence type="ECO:0000313" key="10">
    <source>
        <dbReference type="EMBL" id="KAG9511138.1"/>
    </source>
</evidence>
<keyword evidence="3 8" id="KW-0812">Transmembrane</keyword>
<protein>
    <submittedName>
        <fullName evidence="10">Protein patched</fullName>
    </submittedName>
</protein>
<comment type="subcellular location">
    <subcellularLocation>
        <location evidence="1">Membrane</location>
        <topology evidence="1">Multi-pass membrane protein</topology>
    </subcellularLocation>
</comment>
<feature type="transmembrane region" description="Helical" evidence="8">
    <location>
        <begin position="790"/>
        <end position="811"/>
    </location>
</feature>
<evidence type="ECO:0000256" key="6">
    <source>
        <dbReference type="ARBA" id="ARBA00023180"/>
    </source>
</evidence>
<feature type="region of interest" description="Disordered" evidence="7">
    <location>
        <begin position="417"/>
        <end position="440"/>
    </location>
</feature>
<dbReference type="SUPFAM" id="SSF82866">
    <property type="entry name" value="Multidrug efflux transporter AcrB transmembrane domain"/>
    <property type="match status" value="2"/>
</dbReference>
<dbReference type="InterPro" id="IPR000731">
    <property type="entry name" value="SSD"/>
</dbReference>
<evidence type="ECO:0000256" key="2">
    <source>
        <dbReference type="ARBA" id="ARBA00005585"/>
    </source>
</evidence>
<keyword evidence="5 8" id="KW-0472">Membrane</keyword>
<dbReference type="PANTHER" id="PTHR46022:SF1">
    <property type="entry name" value="PROTEIN PATCHED"/>
    <property type="match status" value="1"/>
</dbReference>
<evidence type="ECO:0000256" key="4">
    <source>
        <dbReference type="ARBA" id="ARBA00022989"/>
    </source>
</evidence>
<feature type="compositionally biased region" description="Basic residues" evidence="7">
    <location>
        <begin position="1264"/>
        <end position="1283"/>
    </location>
</feature>
<evidence type="ECO:0000256" key="7">
    <source>
        <dbReference type="SAM" id="MobiDB-lite"/>
    </source>
</evidence>
<keyword evidence="11" id="KW-1185">Reference proteome</keyword>
<feature type="transmembrane region" description="Helical" evidence="8">
    <location>
        <begin position="1194"/>
        <end position="1219"/>
    </location>
</feature>
<evidence type="ECO:0000256" key="8">
    <source>
        <dbReference type="SAM" id="Phobius"/>
    </source>
</evidence>
<feature type="region of interest" description="Disordered" evidence="7">
    <location>
        <begin position="1257"/>
        <end position="1283"/>
    </location>
</feature>
<feature type="transmembrane region" description="Helical" evidence="8">
    <location>
        <begin position="573"/>
        <end position="598"/>
    </location>
</feature>
<feature type="compositionally biased region" description="Basic and acidic residues" evidence="7">
    <location>
        <begin position="417"/>
        <end position="428"/>
    </location>
</feature>
<feature type="non-terminal residue" evidence="10">
    <location>
        <position position="1"/>
    </location>
</feature>